<dbReference type="Proteomes" id="UP001152622">
    <property type="component" value="Chromosome 5"/>
</dbReference>
<evidence type="ECO:0000313" key="18">
    <source>
        <dbReference type="EMBL" id="KAJ8358647.1"/>
    </source>
</evidence>
<evidence type="ECO:0000256" key="5">
    <source>
        <dbReference type="ARBA" id="ARBA00022842"/>
    </source>
</evidence>
<dbReference type="InterPro" id="IPR000222">
    <property type="entry name" value="PP2C_BS"/>
</dbReference>
<comment type="catalytic activity">
    <reaction evidence="11">
        <text>O-phospho-L-seryl-[pyruvate dehydrogenase E1 alpha subunit] + H2O = L-seryl-[pyruvate dehydrogenase E1 alpha subunit] + phosphate</text>
        <dbReference type="Rhea" id="RHEA:12669"/>
        <dbReference type="Rhea" id="RHEA-COMP:13689"/>
        <dbReference type="Rhea" id="RHEA-COMP:13690"/>
        <dbReference type="ChEBI" id="CHEBI:15377"/>
        <dbReference type="ChEBI" id="CHEBI:29999"/>
        <dbReference type="ChEBI" id="CHEBI:43474"/>
        <dbReference type="ChEBI" id="CHEBI:83421"/>
        <dbReference type="EC" id="3.1.3.43"/>
    </reaction>
    <physiologicalReaction direction="left-to-right" evidence="11">
        <dbReference type="Rhea" id="RHEA:12670"/>
    </physiologicalReaction>
</comment>
<feature type="compositionally biased region" description="Basic and acidic residues" evidence="16">
    <location>
        <begin position="329"/>
        <end position="342"/>
    </location>
</feature>
<sequence length="548" mass="61106">MTATCISACESMSWKTQILHNIQHCGPQQAIRRWRSACHRPIGLTQPVSSNARLCHSAVPTGSVGAASPTVAGLLSSRRKYRANAQTSQMPPSQINHILNVNEYSFSYNGYDGKSVSSVLRFDSNLLASNSPSEDRRSVATCLQSRGMLFGVFDGHAGHACAQAVSERLFYYIAVSLLPLKTLVDIEEAVENDRPVFPMLQWHKHPNDYVSTDAGKLYFNSLRTYWQELVDLEDDEEKDIRAALVNAFKRLDNDISLEAQVDFGDPFSHFTPLRVALSGCTACVAHVDGSDLHIANLGDSRAVLGVQGEDGSWSALTVSNDHNAQNPDELQRVRSEHPPSEEKSVVKHDRLLGLLLPFRAFGDIKFKWGSELLSRVCETHSEVLLGNEHAKILPPNYRTPPYLSAEPEVTHHKLRPQDKFLVLATDGLWELMHRQTVVEVIGDHLTGMHWQKPLSGFSFTLGQMHRLLLERKARAVKALEDENSATHLIRHALGSDGFGAVEPRRLSKMLSLPRELVRMYRDDITIIVIHLNSSVIEANHKANITQDA</sequence>
<dbReference type="EC" id="3.1.3.43" evidence="10"/>
<keyword evidence="4 15" id="KW-0378">Hydrolase</keyword>
<dbReference type="InterPro" id="IPR001932">
    <property type="entry name" value="PPM-type_phosphatase-like_dom"/>
</dbReference>
<comment type="similarity">
    <text evidence="15">Belongs to the PP2C family.</text>
</comment>
<dbReference type="SMART" id="SM00332">
    <property type="entry name" value="PP2Cc"/>
    <property type="match status" value="1"/>
</dbReference>
<dbReference type="CDD" id="cd00143">
    <property type="entry name" value="PP2Cc"/>
    <property type="match status" value="1"/>
</dbReference>
<evidence type="ECO:0000256" key="3">
    <source>
        <dbReference type="ARBA" id="ARBA00022723"/>
    </source>
</evidence>
<feature type="compositionally biased region" description="Polar residues" evidence="16">
    <location>
        <begin position="319"/>
        <end position="328"/>
    </location>
</feature>
<dbReference type="EMBL" id="JAINUF010000005">
    <property type="protein sequence ID" value="KAJ8358647.1"/>
    <property type="molecule type" value="Genomic_DNA"/>
</dbReference>
<gene>
    <name evidence="18" type="ORF">SKAU_G00151720</name>
</gene>
<evidence type="ECO:0000256" key="2">
    <source>
        <dbReference type="ARBA" id="ARBA00004173"/>
    </source>
</evidence>
<dbReference type="InterPro" id="IPR015655">
    <property type="entry name" value="PP2C"/>
</dbReference>
<evidence type="ECO:0000256" key="4">
    <source>
        <dbReference type="ARBA" id="ARBA00022801"/>
    </source>
</evidence>
<evidence type="ECO:0000256" key="15">
    <source>
        <dbReference type="RuleBase" id="RU003465"/>
    </source>
</evidence>
<dbReference type="PROSITE" id="PS01032">
    <property type="entry name" value="PPM_1"/>
    <property type="match status" value="1"/>
</dbReference>
<dbReference type="FunFam" id="3.60.40.10:FF:000006">
    <property type="entry name" value="Pyruvate dehyrogenase phosphatase catalytic subunit 1"/>
    <property type="match status" value="1"/>
</dbReference>
<keyword evidence="7" id="KW-0809">Transit peptide</keyword>
<evidence type="ECO:0000256" key="14">
    <source>
        <dbReference type="ARBA" id="ARBA00080557"/>
    </source>
</evidence>
<protein>
    <recommendedName>
        <fullName evidence="13">[Pyruvate dehydrogenase [acetyl-transferring]]-phosphatase 2, mitochondrial</fullName>
        <ecNumber evidence="10">3.1.3.43</ecNumber>
    </recommendedName>
    <alternativeName>
        <fullName evidence="14">Pyruvate dehydrogenase phosphatase catalytic subunit 2</fullName>
    </alternativeName>
</protein>
<dbReference type="Gene3D" id="3.60.40.10">
    <property type="entry name" value="PPM-type phosphatase domain"/>
    <property type="match status" value="1"/>
</dbReference>
<evidence type="ECO:0000256" key="12">
    <source>
        <dbReference type="ARBA" id="ARBA00054115"/>
    </source>
</evidence>
<organism evidence="18 19">
    <name type="scientific">Synaphobranchus kaupii</name>
    <name type="common">Kaup's arrowtooth eel</name>
    <dbReference type="NCBI Taxonomy" id="118154"/>
    <lineage>
        <taxon>Eukaryota</taxon>
        <taxon>Metazoa</taxon>
        <taxon>Chordata</taxon>
        <taxon>Craniata</taxon>
        <taxon>Vertebrata</taxon>
        <taxon>Euteleostomi</taxon>
        <taxon>Actinopterygii</taxon>
        <taxon>Neopterygii</taxon>
        <taxon>Teleostei</taxon>
        <taxon>Anguilliformes</taxon>
        <taxon>Synaphobranchidae</taxon>
        <taxon>Synaphobranchus</taxon>
    </lineage>
</organism>
<evidence type="ECO:0000256" key="7">
    <source>
        <dbReference type="ARBA" id="ARBA00022946"/>
    </source>
</evidence>
<evidence type="ECO:0000256" key="10">
    <source>
        <dbReference type="ARBA" id="ARBA00038972"/>
    </source>
</evidence>
<keyword evidence="19" id="KW-1185">Reference proteome</keyword>
<dbReference type="InterPro" id="IPR036457">
    <property type="entry name" value="PPM-type-like_dom_sf"/>
</dbReference>
<dbReference type="PANTHER" id="PTHR13832:SF779">
    <property type="entry name" value="SI:CH211-15P9.2 PROTEIN"/>
    <property type="match status" value="1"/>
</dbReference>
<keyword evidence="6 15" id="KW-0904">Protein phosphatase</keyword>
<dbReference type="PROSITE" id="PS51746">
    <property type="entry name" value="PPM_2"/>
    <property type="match status" value="1"/>
</dbReference>
<feature type="domain" description="PPM-type phosphatase" evidence="17">
    <location>
        <begin position="119"/>
        <end position="531"/>
    </location>
</feature>
<name>A0A9Q1FH81_SYNKA</name>
<keyword evidence="5" id="KW-0460">Magnesium</keyword>
<evidence type="ECO:0000259" key="17">
    <source>
        <dbReference type="PROSITE" id="PS51746"/>
    </source>
</evidence>
<keyword evidence="3" id="KW-0479">Metal-binding</keyword>
<evidence type="ECO:0000256" key="9">
    <source>
        <dbReference type="ARBA" id="ARBA00023211"/>
    </source>
</evidence>
<dbReference type="GO" id="GO:0004741">
    <property type="term" value="F:[pyruvate dehydrogenase (acetyl-transferring)]-phosphatase activity"/>
    <property type="evidence" value="ECO:0007669"/>
    <property type="project" value="UniProtKB-EC"/>
</dbReference>
<evidence type="ECO:0000256" key="8">
    <source>
        <dbReference type="ARBA" id="ARBA00023128"/>
    </source>
</evidence>
<dbReference type="SUPFAM" id="SSF81606">
    <property type="entry name" value="PP2C-like"/>
    <property type="match status" value="1"/>
</dbReference>
<keyword evidence="9" id="KW-0464">Manganese</keyword>
<evidence type="ECO:0000256" key="13">
    <source>
        <dbReference type="ARBA" id="ARBA00070676"/>
    </source>
</evidence>
<comment type="caution">
    <text evidence="18">The sequence shown here is derived from an EMBL/GenBank/DDBJ whole genome shotgun (WGS) entry which is preliminary data.</text>
</comment>
<dbReference type="GO" id="GO:0005739">
    <property type="term" value="C:mitochondrion"/>
    <property type="evidence" value="ECO:0007669"/>
    <property type="project" value="UniProtKB-SubCell"/>
</dbReference>
<comment type="function">
    <text evidence="12">Mitochondrial enzyme that catalyzes the dephosphorylation and concomitant reactivation of the alpha subunit of the E1 component of the pyruvate dehydrogenase complex (PDC), thereby stimulating the conversion of pyruvate into acetyl-CoA. Acts as a crucial regulator of T cell metabolism and function, with a particular focus on T-helper Th17.</text>
</comment>
<evidence type="ECO:0000256" key="16">
    <source>
        <dbReference type="SAM" id="MobiDB-lite"/>
    </source>
</evidence>
<evidence type="ECO:0000256" key="6">
    <source>
        <dbReference type="ARBA" id="ARBA00022912"/>
    </source>
</evidence>
<accession>A0A9Q1FH81</accession>
<dbReference type="Pfam" id="PF00481">
    <property type="entry name" value="PP2C"/>
    <property type="match status" value="1"/>
</dbReference>
<evidence type="ECO:0000256" key="11">
    <source>
        <dbReference type="ARBA" id="ARBA00048892"/>
    </source>
</evidence>
<comment type="cofactor">
    <cofactor evidence="1">
        <name>Mg(2+)</name>
        <dbReference type="ChEBI" id="CHEBI:18420"/>
    </cofactor>
</comment>
<comment type="subcellular location">
    <subcellularLocation>
        <location evidence="2">Mitochondrion</location>
    </subcellularLocation>
</comment>
<dbReference type="OrthoDB" id="420076at2759"/>
<evidence type="ECO:0000313" key="19">
    <source>
        <dbReference type="Proteomes" id="UP001152622"/>
    </source>
</evidence>
<dbReference type="AlphaFoldDB" id="A0A9Q1FH81"/>
<proteinExistence type="inferred from homology"/>
<evidence type="ECO:0000256" key="1">
    <source>
        <dbReference type="ARBA" id="ARBA00001946"/>
    </source>
</evidence>
<reference evidence="18" key="1">
    <citation type="journal article" date="2023" name="Science">
        <title>Genome structures resolve the early diversification of teleost fishes.</title>
        <authorList>
            <person name="Parey E."/>
            <person name="Louis A."/>
            <person name="Montfort J."/>
            <person name="Bouchez O."/>
            <person name="Roques C."/>
            <person name="Iampietro C."/>
            <person name="Lluch J."/>
            <person name="Castinel A."/>
            <person name="Donnadieu C."/>
            <person name="Desvignes T."/>
            <person name="Floi Bucao C."/>
            <person name="Jouanno E."/>
            <person name="Wen M."/>
            <person name="Mejri S."/>
            <person name="Dirks R."/>
            <person name="Jansen H."/>
            <person name="Henkel C."/>
            <person name="Chen W.J."/>
            <person name="Zahm M."/>
            <person name="Cabau C."/>
            <person name="Klopp C."/>
            <person name="Thompson A.W."/>
            <person name="Robinson-Rechavi M."/>
            <person name="Braasch I."/>
            <person name="Lecointre G."/>
            <person name="Bobe J."/>
            <person name="Postlethwait J.H."/>
            <person name="Berthelot C."/>
            <person name="Roest Crollius H."/>
            <person name="Guiguen Y."/>
        </authorList>
    </citation>
    <scope>NUCLEOTIDE SEQUENCE</scope>
    <source>
        <strain evidence="18">WJC10195</strain>
    </source>
</reference>
<keyword evidence="8" id="KW-0496">Mitochondrion</keyword>
<dbReference type="GO" id="GO:0046872">
    <property type="term" value="F:metal ion binding"/>
    <property type="evidence" value="ECO:0007669"/>
    <property type="project" value="UniProtKB-KW"/>
</dbReference>
<dbReference type="PANTHER" id="PTHR13832">
    <property type="entry name" value="PROTEIN PHOSPHATASE 2C"/>
    <property type="match status" value="1"/>
</dbReference>
<feature type="region of interest" description="Disordered" evidence="16">
    <location>
        <begin position="319"/>
        <end position="342"/>
    </location>
</feature>